<dbReference type="Proteomes" id="UP000050969">
    <property type="component" value="Unassembled WGS sequence"/>
</dbReference>
<dbReference type="AlphaFoldDB" id="A0A0R2MYN6"/>
<accession>A0A0R2MYN6</accession>
<keyword evidence="2" id="KW-1185">Reference proteome</keyword>
<comment type="caution">
    <text evidence="1">The sequence shown here is derived from an EMBL/GenBank/DDBJ whole genome shotgun (WGS) entry which is preliminary data.</text>
</comment>
<proteinExistence type="predicted"/>
<sequence>MDQFGISQLADWLEEKNQAILDKQTKLDLATVLEAIDYLAVLDQPAKQYLNQTQATYYKSESDHKLNLPDDKAPLMATQDRIMVNHVDGQVNEDEIKFTYNHEPVFEPKYSAKKDLNLLKYGLEVIGAAASTGHTDIVKQALSKDAVLSLLLAANQLVAWQA</sequence>
<reference evidence="1 2" key="1">
    <citation type="journal article" date="2015" name="Genome Announc.">
        <title>Expanding the biotechnology potential of lactobacilli through comparative genomics of 213 strains and associated genera.</title>
        <authorList>
            <person name="Sun Z."/>
            <person name="Harris H.M."/>
            <person name="McCann A."/>
            <person name="Guo C."/>
            <person name="Argimon S."/>
            <person name="Zhang W."/>
            <person name="Yang X."/>
            <person name="Jeffery I.B."/>
            <person name="Cooney J.C."/>
            <person name="Kagawa T.F."/>
            <person name="Liu W."/>
            <person name="Song Y."/>
            <person name="Salvetti E."/>
            <person name="Wrobel A."/>
            <person name="Rasinkangas P."/>
            <person name="Parkhill J."/>
            <person name="Rea M.C."/>
            <person name="O'Sullivan O."/>
            <person name="Ritari J."/>
            <person name="Douillard F.P."/>
            <person name="Paul Ross R."/>
            <person name="Yang R."/>
            <person name="Briner A.E."/>
            <person name="Felis G.E."/>
            <person name="de Vos W.M."/>
            <person name="Barrangou R."/>
            <person name="Klaenhammer T.R."/>
            <person name="Caufield P.W."/>
            <person name="Cui Y."/>
            <person name="Zhang H."/>
            <person name="O'Toole P.W."/>
        </authorList>
    </citation>
    <scope>NUCLEOTIDE SEQUENCE [LARGE SCALE GENOMIC DNA]</scope>
    <source>
        <strain evidence="1 2">DSM 24301</strain>
    </source>
</reference>
<name>A0A0R2MYN6_9LACO</name>
<gene>
    <name evidence="1" type="ORF">IV56_GL000612</name>
</gene>
<organism evidence="1 2">
    <name type="scientific">Lacticaseibacillus saniviri JCM 17471 = DSM 24301</name>
    <dbReference type="NCBI Taxonomy" id="1293598"/>
    <lineage>
        <taxon>Bacteria</taxon>
        <taxon>Bacillati</taxon>
        <taxon>Bacillota</taxon>
        <taxon>Bacilli</taxon>
        <taxon>Lactobacillales</taxon>
        <taxon>Lactobacillaceae</taxon>
        <taxon>Lacticaseibacillus</taxon>
    </lineage>
</organism>
<dbReference type="RefSeq" id="WP_056992809.1">
    <property type="nucleotide sequence ID" value="NZ_JQCE01000027.1"/>
</dbReference>
<protein>
    <submittedName>
        <fullName evidence="1">Uncharacterized protein</fullName>
    </submittedName>
</protein>
<dbReference type="EMBL" id="JQCE01000027">
    <property type="protein sequence ID" value="KRO16925.1"/>
    <property type="molecule type" value="Genomic_DNA"/>
</dbReference>
<evidence type="ECO:0000313" key="2">
    <source>
        <dbReference type="Proteomes" id="UP000050969"/>
    </source>
</evidence>
<evidence type="ECO:0000313" key="1">
    <source>
        <dbReference type="EMBL" id="KRO16925.1"/>
    </source>
</evidence>
<dbReference type="STRING" id="1293598.IV56_GL000612"/>
<dbReference type="PATRIC" id="fig|1293598.4.peg.654"/>